<dbReference type="InterPro" id="IPR000515">
    <property type="entry name" value="MetI-like"/>
</dbReference>
<dbReference type="EMBL" id="PXYV01000007">
    <property type="protein sequence ID" value="PSR23261.1"/>
    <property type="molecule type" value="Genomic_DNA"/>
</dbReference>
<dbReference type="SUPFAM" id="SSF161098">
    <property type="entry name" value="MetI-like"/>
    <property type="match status" value="1"/>
</dbReference>
<evidence type="ECO:0000256" key="7">
    <source>
        <dbReference type="RuleBase" id="RU363032"/>
    </source>
</evidence>
<feature type="transmembrane region" description="Helical" evidence="7">
    <location>
        <begin position="235"/>
        <end position="252"/>
    </location>
</feature>
<dbReference type="GO" id="GO:0005886">
    <property type="term" value="C:plasma membrane"/>
    <property type="evidence" value="ECO:0007669"/>
    <property type="project" value="UniProtKB-SubCell"/>
</dbReference>
<keyword evidence="5 7" id="KW-1133">Transmembrane helix</keyword>
<comment type="similarity">
    <text evidence="7">Belongs to the binding-protein-dependent transport system permease family.</text>
</comment>
<keyword evidence="4 7" id="KW-0812">Transmembrane</keyword>
<name>A0A2T2WM00_9FIRM</name>
<evidence type="ECO:0000256" key="2">
    <source>
        <dbReference type="ARBA" id="ARBA00022448"/>
    </source>
</evidence>
<organism evidence="9 10">
    <name type="scientific">Sulfobacillus acidophilus</name>
    <dbReference type="NCBI Taxonomy" id="53633"/>
    <lineage>
        <taxon>Bacteria</taxon>
        <taxon>Bacillati</taxon>
        <taxon>Bacillota</taxon>
        <taxon>Clostridia</taxon>
        <taxon>Eubacteriales</taxon>
        <taxon>Clostridiales Family XVII. Incertae Sedis</taxon>
        <taxon>Sulfobacillus</taxon>
    </lineage>
</organism>
<comment type="subcellular location">
    <subcellularLocation>
        <location evidence="1 7">Cell membrane</location>
        <topology evidence="1 7">Multi-pass membrane protein</topology>
    </subcellularLocation>
</comment>
<protein>
    <submittedName>
        <fullName evidence="9">ABC transporter permease</fullName>
    </submittedName>
</protein>
<keyword evidence="2 7" id="KW-0813">Transport</keyword>
<feature type="transmembrane region" description="Helical" evidence="7">
    <location>
        <begin position="131"/>
        <end position="154"/>
    </location>
</feature>
<keyword evidence="6 7" id="KW-0472">Membrane</keyword>
<proteinExistence type="inferred from homology"/>
<keyword evidence="3" id="KW-1003">Cell membrane</keyword>
<feature type="domain" description="ABC transmembrane type-1" evidence="8">
    <location>
        <begin position="50"/>
        <end position="248"/>
    </location>
</feature>
<dbReference type="GO" id="GO:0055085">
    <property type="term" value="P:transmembrane transport"/>
    <property type="evidence" value="ECO:0007669"/>
    <property type="project" value="InterPro"/>
</dbReference>
<evidence type="ECO:0000313" key="10">
    <source>
        <dbReference type="Proteomes" id="UP000241848"/>
    </source>
</evidence>
<feature type="transmembrane region" description="Helical" evidence="7">
    <location>
        <begin position="53"/>
        <end position="76"/>
    </location>
</feature>
<feature type="transmembrane region" description="Helical" evidence="7">
    <location>
        <begin position="7"/>
        <end position="33"/>
    </location>
</feature>
<accession>A0A2T2WM00</accession>
<dbReference type="InterPro" id="IPR035906">
    <property type="entry name" value="MetI-like_sf"/>
</dbReference>
<dbReference type="PANTHER" id="PTHR30183">
    <property type="entry name" value="MOLYBDENUM TRANSPORT SYSTEM PERMEASE PROTEIN MODB"/>
    <property type="match status" value="1"/>
</dbReference>
<dbReference type="Proteomes" id="UP000241848">
    <property type="component" value="Unassembled WGS sequence"/>
</dbReference>
<reference evidence="9 10" key="1">
    <citation type="journal article" date="2014" name="BMC Genomics">
        <title>Comparison of environmental and isolate Sulfobacillus genomes reveals diverse carbon, sulfur, nitrogen, and hydrogen metabolisms.</title>
        <authorList>
            <person name="Justice N.B."/>
            <person name="Norman A."/>
            <person name="Brown C.T."/>
            <person name="Singh A."/>
            <person name="Thomas B.C."/>
            <person name="Banfield J.F."/>
        </authorList>
    </citation>
    <scope>NUCLEOTIDE SEQUENCE [LARGE SCALE GENOMIC DNA]</scope>
    <source>
        <strain evidence="9">AMDSBA3</strain>
    </source>
</reference>
<evidence type="ECO:0000256" key="4">
    <source>
        <dbReference type="ARBA" id="ARBA00022692"/>
    </source>
</evidence>
<evidence type="ECO:0000259" key="8">
    <source>
        <dbReference type="PROSITE" id="PS50928"/>
    </source>
</evidence>
<dbReference type="PANTHER" id="PTHR30183:SF3">
    <property type="entry name" value="MOLYBDENUM TRANSPORT SYSTEM PERMEASE PROTEIN MODB"/>
    <property type="match status" value="1"/>
</dbReference>
<comment type="caution">
    <text evidence="9">The sequence shown here is derived from an EMBL/GenBank/DDBJ whole genome shotgun (WGS) entry which is preliminary data.</text>
</comment>
<evidence type="ECO:0000313" key="9">
    <source>
        <dbReference type="EMBL" id="PSR23261.1"/>
    </source>
</evidence>
<evidence type="ECO:0000256" key="6">
    <source>
        <dbReference type="ARBA" id="ARBA00023136"/>
    </source>
</evidence>
<evidence type="ECO:0000256" key="5">
    <source>
        <dbReference type="ARBA" id="ARBA00022989"/>
    </source>
</evidence>
<dbReference type="CDD" id="cd06261">
    <property type="entry name" value="TM_PBP2"/>
    <property type="match status" value="1"/>
</dbReference>
<feature type="transmembrane region" description="Helical" evidence="7">
    <location>
        <begin position="175"/>
        <end position="196"/>
    </location>
</feature>
<dbReference type="AlphaFoldDB" id="A0A2T2WM00"/>
<feature type="transmembrane region" description="Helical" evidence="7">
    <location>
        <begin position="202"/>
        <end position="223"/>
    </location>
</feature>
<dbReference type="Gene3D" id="1.10.3720.10">
    <property type="entry name" value="MetI-like"/>
    <property type="match status" value="1"/>
</dbReference>
<evidence type="ECO:0000256" key="3">
    <source>
        <dbReference type="ARBA" id="ARBA00022475"/>
    </source>
</evidence>
<sequence length="262" mass="27908">MSSVSRSALFGITVLTIGLGLVPAVVLVSTVGVSGFVRAWHSSYQLSSALETTLLSGIIALAIIVLLGGPTVWYLARQAPPRLVTWALGLILVPLFMPPLVLGLVLAYVLGPDTAVGTILSAWGVSPTNSWFSLVVAQVYEALPYFLITAWAGLSTLSTRVEESALSLNRRPREVFWYVTVPLAAPSLIAATAMAWSRVVGAFGAVVILAYHPTGLPVAIWIGLQELGLAQALPLALWLLIVGLPIPLGFAWRGERHVALRR</sequence>
<evidence type="ECO:0000256" key="1">
    <source>
        <dbReference type="ARBA" id="ARBA00004651"/>
    </source>
</evidence>
<feature type="transmembrane region" description="Helical" evidence="7">
    <location>
        <begin position="83"/>
        <end position="111"/>
    </location>
</feature>
<gene>
    <name evidence="9" type="ORF">C7B45_03875</name>
</gene>
<dbReference type="Pfam" id="PF00528">
    <property type="entry name" value="BPD_transp_1"/>
    <property type="match status" value="1"/>
</dbReference>
<dbReference type="PROSITE" id="PS50928">
    <property type="entry name" value="ABC_TM1"/>
    <property type="match status" value="1"/>
</dbReference>